<gene>
    <name evidence="2" type="ORF">TCAL_12156</name>
</gene>
<accession>A0A553PNV5</accession>
<reference evidence="2 3" key="1">
    <citation type="journal article" date="2018" name="Nat. Ecol. Evol.">
        <title>Genomic signatures of mitonuclear coevolution across populations of Tigriopus californicus.</title>
        <authorList>
            <person name="Barreto F.S."/>
            <person name="Watson E.T."/>
            <person name="Lima T.G."/>
            <person name="Willett C.S."/>
            <person name="Edmands S."/>
            <person name="Li W."/>
            <person name="Burton R.S."/>
        </authorList>
    </citation>
    <scope>NUCLEOTIDE SEQUENCE [LARGE SCALE GENOMIC DNA]</scope>
    <source>
        <strain evidence="2 3">San Diego</strain>
    </source>
</reference>
<name>A0A553PNV5_TIGCA</name>
<feature type="transmembrane region" description="Helical" evidence="1">
    <location>
        <begin position="54"/>
        <end position="75"/>
    </location>
</feature>
<feature type="transmembrane region" description="Helical" evidence="1">
    <location>
        <begin position="82"/>
        <end position="102"/>
    </location>
</feature>
<protein>
    <recommendedName>
        <fullName evidence="4">MARVEL domain-containing protein</fullName>
    </recommendedName>
</protein>
<feature type="transmembrane region" description="Helical" evidence="1">
    <location>
        <begin position="12"/>
        <end position="34"/>
    </location>
</feature>
<dbReference type="AlphaFoldDB" id="A0A553PNV5"/>
<dbReference type="Proteomes" id="UP000318571">
    <property type="component" value="Chromosome 6"/>
</dbReference>
<comment type="caution">
    <text evidence="2">The sequence shown here is derived from an EMBL/GenBank/DDBJ whole genome shotgun (WGS) entry which is preliminary data.</text>
</comment>
<proteinExistence type="predicted"/>
<dbReference type="EMBL" id="VCGU01000002">
    <property type="protein sequence ID" value="TRY79365.1"/>
    <property type="molecule type" value="Genomic_DNA"/>
</dbReference>
<feature type="transmembrane region" description="Helical" evidence="1">
    <location>
        <begin position="132"/>
        <end position="154"/>
    </location>
</feature>
<keyword evidence="1" id="KW-0812">Transmembrane</keyword>
<evidence type="ECO:0000313" key="2">
    <source>
        <dbReference type="EMBL" id="TRY79365.1"/>
    </source>
</evidence>
<evidence type="ECO:0000313" key="3">
    <source>
        <dbReference type="Proteomes" id="UP000318571"/>
    </source>
</evidence>
<dbReference type="OrthoDB" id="10517127at2759"/>
<organism evidence="2 3">
    <name type="scientific">Tigriopus californicus</name>
    <name type="common">Marine copepod</name>
    <dbReference type="NCBI Taxonomy" id="6832"/>
    <lineage>
        <taxon>Eukaryota</taxon>
        <taxon>Metazoa</taxon>
        <taxon>Ecdysozoa</taxon>
        <taxon>Arthropoda</taxon>
        <taxon>Crustacea</taxon>
        <taxon>Multicrustacea</taxon>
        <taxon>Hexanauplia</taxon>
        <taxon>Copepoda</taxon>
        <taxon>Harpacticoida</taxon>
        <taxon>Harpacticidae</taxon>
        <taxon>Tigriopus</taxon>
    </lineage>
</organism>
<keyword evidence="1" id="KW-0472">Membrane</keyword>
<keyword evidence="1" id="KW-1133">Transmembrane helix</keyword>
<evidence type="ECO:0008006" key="4">
    <source>
        <dbReference type="Google" id="ProtNLM"/>
    </source>
</evidence>
<evidence type="ECO:0000256" key="1">
    <source>
        <dbReference type="SAM" id="Phobius"/>
    </source>
</evidence>
<keyword evidence="3" id="KW-1185">Reference proteome</keyword>
<sequence length="216" mass="24554">MCSMSCLRASCLLIGLFWVGAGCAGVCLTLFLLFGQRLKDWTHNTYTPSMEDVVPLLVLSIPSVVFSLVLMGGAAYRLKSQVMAWMVWFSIVPITVWVWFAYNQLKHHGYIDWTRQGMKGCYFCGLDPEESYVTITCVVLTVIDLLSLIIAGQYHGKLKRRYREATESQFVYSQRSNQPVGPPHHASYHTAQAEPLANVGYSYQYQSQNGYREHNF</sequence>